<evidence type="ECO:0000313" key="6">
    <source>
        <dbReference type="EMBL" id="NER14453.1"/>
    </source>
</evidence>
<keyword evidence="7" id="KW-1185">Reference proteome</keyword>
<feature type="domain" description="HTH tetR-type" evidence="5">
    <location>
        <begin position="5"/>
        <end position="65"/>
    </location>
</feature>
<dbReference type="Pfam" id="PF16925">
    <property type="entry name" value="TetR_C_13"/>
    <property type="match status" value="1"/>
</dbReference>
<keyword evidence="2 4" id="KW-0238">DNA-binding</keyword>
<feature type="DNA-binding region" description="H-T-H motif" evidence="4">
    <location>
        <begin position="28"/>
        <end position="47"/>
    </location>
</feature>
<keyword evidence="1" id="KW-0805">Transcription regulation</keyword>
<evidence type="ECO:0000256" key="2">
    <source>
        <dbReference type="ARBA" id="ARBA00023125"/>
    </source>
</evidence>
<reference evidence="6 7" key="1">
    <citation type="submission" date="2020-01" db="EMBL/GenBank/DDBJ databases">
        <title>Leptobacterium flavescens.</title>
        <authorList>
            <person name="Wang G."/>
        </authorList>
    </citation>
    <scope>NUCLEOTIDE SEQUENCE [LARGE SCALE GENOMIC DNA]</scope>
    <source>
        <strain evidence="6 7">KCTC 22160</strain>
    </source>
</reference>
<dbReference type="PRINTS" id="PR00455">
    <property type="entry name" value="HTHTETR"/>
</dbReference>
<evidence type="ECO:0000256" key="1">
    <source>
        <dbReference type="ARBA" id="ARBA00023015"/>
    </source>
</evidence>
<dbReference type="Proteomes" id="UP000468581">
    <property type="component" value="Unassembled WGS sequence"/>
</dbReference>
<protein>
    <submittedName>
        <fullName evidence="6">TetR family transcriptional regulator</fullName>
    </submittedName>
</protein>
<keyword evidence="3" id="KW-0804">Transcription</keyword>
<dbReference type="InterPro" id="IPR036271">
    <property type="entry name" value="Tet_transcr_reg_TetR-rel_C_sf"/>
</dbReference>
<gene>
    <name evidence="6" type="ORF">GWK08_13445</name>
</gene>
<name>A0A6P0UUG6_9FLAO</name>
<sequence length="184" mass="21208">MISNLSVRERLIHTASQLFYEKGYANTGINEVIEKAGVAKASLYSHFRTKDDLLIAYLNEREEQLLYSLEQFVGKRKKGKDKILSVFDFLLDFYSSDEYRGCWCINTLAEIPKDNTRVKTVIRGHKKKLMTFLDQLIDENLDASEDPGLAKQIYLLYEAAVMESYLQGDNWPIQQAANITQKII</sequence>
<accession>A0A6P0UUG6</accession>
<dbReference type="SUPFAM" id="SSF46689">
    <property type="entry name" value="Homeodomain-like"/>
    <property type="match status" value="1"/>
</dbReference>
<comment type="caution">
    <text evidence="6">The sequence shown here is derived from an EMBL/GenBank/DDBJ whole genome shotgun (WGS) entry which is preliminary data.</text>
</comment>
<dbReference type="InterPro" id="IPR001647">
    <property type="entry name" value="HTH_TetR"/>
</dbReference>
<evidence type="ECO:0000313" key="7">
    <source>
        <dbReference type="Proteomes" id="UP000468581"/>
    </source>
</evidence>
<dbReference type="InterPro" id="IPR011075">
    <property type="entry name" value="TetR_C"/>
</dbReference>
<evidence type="ECO:0000256" key="4">
    <source>
        <dbReference type="PROSITE-ProRule" id="PRU00335"/>
    </source>
</evidence>
<dbReference type="EMBL" id="JAABOO010000003">
    <property type="protein sequence ID" value="NER14453.1"/>
    <property type="molecule type" value="Genomic_DNA"/>
</dbReference>
<evidence type="ECO:0000256" key="3">
    <source>
        <dbReference type="ARBA" id="ARBA00023163"/>
    </source>
</evidence>
<dbReference type="SUPFAM" id="SSF48498">
    <property type="entry name" value="Tetracyclin repressor-like, C-terminal domain"/>
    <property type="match status" value="1"/>
</dbReference>
<dbReference type="Pfam" id="PF00440">
    <property type="entry name" value="TetR_N"/>
    <property type="match status" value="1"/>
</dbReference>
<proteinExistence type="predicted"/>
<dbReference type="RefSeq" id="WP_163607744.1">
    <property type="nucleotide sequence ID" value="NZ_JAABOO010000003.1"/>
</dbReference>
<dbReference type="PANTHER" id="PTHR47506:SF1">
    <property type="entry name" value="HTH-TYPE TRANSCRIPTIONAL REGULATOR YJDC"/>
    <property type="match status" value="1"/>
</dbReference>
<dbReference type="GO" id="GO:0003677">
    <property type="term" value="F:DNA binding"/>
    <property type="evidence" value="ECO:0007669"/>
    <property type="project" value="UniProtKB-UniRule"/>
</dbReference>
<dbReference type="Gene3D" id="1.10.357.10">
    <property type="entry name" value="Tetracycline Repressor, domain 2"/>
    <property type="match status" value="1"/>
</dbReference>
<dbReference type="AlphaFoldDB" id="A0A6P0UUG6"/>
<dbReference type="InterPro" id="IPR009057">
    <property type="entry name" value="Homeodomain-like_sf"/>
</dbReference>
<dbReference type="PANTHER" id="PTHR47506">
    <property type="entry name" value="TRANSCRIPTIONAL REGULATORY PROTEIN"/>
    <property type="match status" value="1"/>
</dbReference>
<evidence type="ECO:0000259" key="5">
    <source>
        <dbReference type="PROSITE" id="PS50977"/>
    </source>
</evidence>
<organism evidence="6 7">
    <name type="scientific">Leptobacterium flavescens</name>
    <dbReference type="NCBI Taxonomy" id="472055"/>
    <lineage>
        <taxon>Bacteria</taxon>
        <taxon>Pseudomonadati</taxon>
        <taxon>Bacteroidota</taxon>
        <taxon>Flavobacteriia</taxon>
        <taxon>Flavobacteriales</taxon>
        <taxon>Flavobacteriaceae</taxon>
        <taxon>Leptobacterium</taxon>
    </lineage>
</organism>
<dbReference type="PROSITE" id="PS50977">
    <property type="entry name" value="HTH_TETR_2"/>
    <property type="match status" value="1"/>
</dbReference>